<dbReference type="AlphaFoldDB" id="A0A1P8BGC5"/>
<feature type="compositionally biased region" description="Basic and acidic residues" evidence="1">
    <location>
        <begin position="1"/>
        <end position="10"/>
    </location>
</feature>
<proteinExistence type="predicted"/>
<feature type="compositionally biased region" description="Basic and acidic residues" evidence="1">
    <location>
        <begin position="55"/>
        <end position="74"/>
    </location>
</feature>
<gene>
    <name evidence="2 3" type="ordered locus">At5g17305</name>
</gene>
<sequence length="74" mass="8360">MFDKGKEKKTLAGNLAANKDKKKVGNETLRETPRSFGSRSKEKDKLSDSAEEEENREKEEEEKSLGSVKEEEGN</sequence>
<feature type="region of interest" description="Disordered" evidence="1">
    <location>
        <begin position="1"/>
        <end position="74"/>
    </location>
</feature>
<dbReference type="Araport" id="AT5G17305"/>
<evidence type="ECO:0000256" key="1">
    <source>
        <dbReference type="SAM" id="MobiDB-lite"/>
    </source>
</evidence>
<name>A0A1P8BGC5_ARATH</name>
<dbReference type="RefSeq" id="NP_001332235.1">
    <property type="nucleotide sequence ID" value="NM_001343489.1"/>
</dbReference>
<dbReference type="InParanoid" id="A0A1P8BGC5"/>
<organism evidence="3 4">
    <name type="scientific">Arabidopsis thaliana</name>
    <name type="common">Mouse-ear cress</name>
    <dbReference type="NCBI Taxonomy" id="3702"/>
    <lineage>
        <taxon>Eukaryota</taxon>
        <taxon>Viridiplantae</taxon>
        <taxon>Streptophyta</taxon>
        <taxon>Embryophyta</taxon>
        <taxon>Tracheophyta</taxon>
        <taxon>Spermatophyta</taxon>
        <taxon>Magnoliopsida</taxon>
        <taxon>eudicotyledons</taxon>
        <taxon>Gunneridae</taxon>
        <taxon>Pentapetalae</taxon>
        <taxon>rosids</taxon>
        <taxon>malvids</taxon>
        <taxon>Brassicales</taxon>
        <taxon>Brassicaceae</taxon>
        <taxon>Camelineae</taxon>
        <taxon>Arabidopsis</taxon>
    </lineage>
</organism>
<dbReference type="GeneID" id="28721168"/>
<reference evidence="3 4" key="1">
    <citation type="journal article" date="2000" name="Nature">
        <title>Sequence and analysis of chromosome 5 of the plant Arabidopsis thaliana.</title>
        <authorList>
            <consortium name="Kazusa DNA Research Institute"/>
            <consortium name="Cold Spring Harbor and Washington University in St Louis Sequencing Consortium"/>
            <consortium name="European Union Arabidopsis Genome Sequencing Consortium"/>
            <person name="Tabata S."/>
            <person name="Kaneko T."/>
            <person name="Nakamura Y."/>
            <person name="Kotani H."/>
            <person name="Kato T."/>
            <person name="Asamizu E."/>
            <person name="Miyajima N."/>
            <person name="Sasamoto S."/>
            <person name="Kimura T."/>
            <person name="Hosouchi T."/>
            <person name="Kawashima K."/>
            <person name="Kohara M."/>
            <person name="Matsumoto M."/>
            <person name="Matsuno A."/>
            <person name="Muraki A."/>
            <person name="Nakayama S."/>
            <person name="Nakazaki N."/>
            <person name="Naruo K."/>
            <person name="Okumura S."/>
            <person name="Shinpo S."/>
            <person name="Takeuchi C."/>
            <person name="Wada T."/>
            <person name="Watanabe A."/>
            <person name="Yamada M."/>
            <person name="Yasuda M."/>
            <person name="Sato S."/>
            <person name="de la Bastide M."/>
            <person name="Huang E."/>
            <person name="Spiegel L."/>
            <person name="Gnoj L."/>
            <person name="O'Shaughnessy A."/>
            <person name="Preston R."/>
            <person name="Habermann K."/>
            <person name="Murray J."/>
            <person name="Johnson D."/>
            <person name="Rohlfing T."/>
            <person name="Nelson J."/>
            <person name="Stoneking T."/>
            <person name="Pepin K."/>
            <person name="Spieth J."/>
            <person name="Sekhon M."/>
            <person name="Armstrong J."/>
            <person name="Becker M."/>
            <person name="Belter E."/>
            <person name="Cordum H."/>
            <person name="Cordes M."/>
            <person name="Courtney L."/>
            <person name="Courtney W."/>
            <person name="Dante M."/>
            <person name="Du H."/>
            <person name="Edwards J."/>
            <person name="Fryman J."/>
            <person name="Haakensen B."/>
            <person name="Lamar E."/>
            <person name="Latreille P."/>
            <person name="Leonard S."/>
            <person name="Meyer R."/>
            <person name="Mulvaney E."/>
            <person name="Ozersky P."/>
            <person name="Riley A."/>
            <person name="Strowmatt C."/>
            <person name="Wagner-McPherson C."/>
            <person name="Wollam A."/>
            <person name="Yoakum M."/>
            <person name="Bell M."/>
            <person name="Dedhia N."/>
            <person name="Parnell L."/>
            <person name="Shah R."/>
            <person name="Rodriguez M."/>
            <person name="See L.H."/>
            <person name="Vil D."/>
            <person name="Baker J."/>
            <person name="Kirchoff K."/>
            <person name="Toth K."/>
            <person name="King L."/>
            <person name="Bahret A."/>
            <person name="Miller B."/>
            <person name="Marra M."/>
            <person name="Martienssen R."/>
            <person name="McCombie W.R."/>
            <person name="Wilson R.K."/>
            <person name="Murphy G."/>
            <person name="Bancroft I."/>
            <person name="Volckaert G."/>
            <person name="Wambutt R."/>
            <person name="Dusterhoft A."/>
            <person name="Stiekema W."/>
            <person name="Pohl T."/>
            <person name="Entian K.D."/>
            <person name="Terryn N."/>
            <person name="Hartley N."/>
            <person name="Bent E."/>
            <person name="Johnson S."/>
            <person name="Langham S.A."/>
            <person name="McCullagh B."/>
            <person name="Robben J."/>
            <person name="Grymonprez B."/>
            <person name="Zimmermann W."/>
            <person name="Ramsperger U."/>
            <person name="Wedler H."/>
            <person name="Balke K."/>
            <person name="Wedler E."/>
            <person name="Peters S."/>
            <person name="van Staveren M."/>
            <person name="Dirkse W."/>
            <person name="Mooijman P."/>
            <person name="Lankhorst R.K."/>
            <person name="Weitzenegger T."/>
            <person name="Bothe G."/>
            <person name="Rose M."/>
            <person name="Hauf J."/>
            <person name="Berneiser S."/>
            <person name="Hempel S."/>
            <person name="Feldpausch M."/>
            <person name="Lamberth S."/>
            <person name="Villarroel R."/>
            <person name="Gielen J."/>
            <person name="Ardiles W."/>
            <person name="Bents O."/>
            <person name="Lemcke K."/>
            <person name="Kolesov G."/>
            <person name="Mayer K."/>
            <person name="Rudd S."/>
            <person name="Schoof H."/>
            <person name="Schueller C."/>
            <person name="Zaccaria P."/>
            <person name="Mewes H.W."/>
            <person name="Bevan M."/>
            <person name="Fransz P."/>
        </authorList>
    </citation>
    <scope>NUCLEOTIDE SEQUENCE [LARGE SCALE GENOMIC DNA]</scope>
    <source>
        <strain evidence="4">cv. Columbia</strain>
    </source>
</reference>
<evidence type="ECO:0000313" key="4">
    <source>
        <dbReference type="Proteomes" id="UP000006548"/>
    </source>
</evidence>
<feature type="compositionally biased region" description="Basic and acidic residues" evidence="1">
    <location>
        <begin position="23"/>
        <end position="48"/>
    </location>
</feature>
<accession>A0A1P8BGC5</accession>
<evidence type="ECO:0000313" key="3">
    <source>
        <dbReference type="EMBL" id="ANM70644.1"/>
    </source>
</evidence>
<evidence type="ECO:0000313" key="2">
    <source>
        <dbReference type="Araport" id="AT5G17305"/>
    </source>
</evidence>
<protein>
    <submittedName>
        <fullName evidence="3">Uncharacterized protein</fullName>
    </submittedName>
</protein>
<dbReference type="Proteomes" id="UP000006548">
    <property type="component" value="Chromosome 5"/>
</dbReference>
<dbReference type="KEGG" id="ath:AT5G17305"/>
<reference evidence="4" key="2">
    <citation type="journal article" date="2017" name="Plant J.">
        <title>Araport11: a complete reannotation of the Arabidopsis thaliana reference genome.</title>
        <authorList>
            <person name="Cheng C.Y."/>
            <person name="Krishnakumar V."/>
            <person name="Chan A.P."/>
            <person name="Thibaud-Nissen F."/>
            <person name="Schobel S."/>
            <person name="Town C.D."/>
        </authorList>
    </citation>
    <scope>GENOME REANNOTATION</scope>
    <source>
        <strain evidence="4">cv. Columbia</strain>
    </source>
</reference>
<keyword evidence="4" id="KW-1185">Reference proteome</keyword>
<dbReference type="EMBL" id="CP002688">
    <property type="protein sequence ID" value="ANM70644.1"/>
    <property type="molecule type" value="Genomic_DNA"/>
</dbReference>
<dbReference type="TAIR" id="AT5G17305"/>